<protein>
    <submittedName>
        <fullName evidence="2">Uncharacterized protein</fullName>
    </submittedName>
</protein>
<comment type="caution">
    <text evidence="2">The sequence shown here is derived from an EMBL/GenBank/DDBJ whole genome shotgun (WGS) entry which is preliminary data.</text>
</comment>
<dbReference type="Proteomes" id="UP000054776">
    <property type="component" value="Unassembled WGS sequence"/>
</dbReference>
<evidence type="ECO:0000313" key="3">
    <source>
        <dbReference type="Proteomes" id="UP000054776"/>
    </source>
</evidence>
<proteinExistence type="predicted"/>
<keyword evidence="3" id="KW-1185">Reference proteome</keyword>
<dbReference type="EMBL" id="JYDH01000163">
    <property type="protein sequence ID" value="KRY29699.1"/>
    <property type="molecule type" value="Genomic_DNA"/>
</dbReference>
<name>A0A0V1AY92_TRISP</name>
<dbReference type="InParanoid" id="A0A0V1AY92"/>
<organism evidence="2 3">
    <name type="scientific">Trichinella spiralis</name>
    <name type="common">Trichina worm</name>
    <dbReference type="NCBI Taxonomy" id="6334"/>
    <lineage>
        <taxon>Eukaryota</taxon>
        <taxon>Metazoa</taxon>
        <taxon>Ecdysozoa</taxon>
        <taxon>Nematoda</taxon>
        <taxon>Enoplea</taxon>
        <taxon>Dorylaimia</taxon>
        <taxon>Trichinellida</taxon>
        <taxon>Trichinellidae</taxon>
        <taxon>Trichinella</taxon>
    </lineage>
</organism>
<gene>
    <name evidence="1" type="ORF">T01_14253</name>
    <name evidence="2" type="ORF">T01_14649</name>
</gene>
<sequence length="85" mass="9711">MKLQLRQEKSSLACVCFIQCKEKRRMKRKSEEKDSGIFCSIGLIGFLSDRSDWLGCLFEKCLFDVMSSPAVRLLVRLAGKMISCL</sequence>
<dbReference type="AlphaFoldDB" id="A0A0V1AY92"/>
<evidence type="ECO:0000313" key="1">
    <source>
        <dbReference type="EMBL" id="KRY29699.1"/>
    </source>
</evidence>
<dbReference type="EMBL" id="JYDH01000163">
    <property type="protein sequence ID" value="KRY29701.1"/>
    <property type="molecule type" value="Genomic_DNA"/>
</dbReference>
<accession>A0A0V1AY92</accession>
<reference evidence="2 3" key="1">
    <citation type="submission" date="2015-01" db="EMBL/GenBank/DDBJ databases">
        <title>Evolution of Trichinella species and genotypes.</title>
        <authorList>
            <person name="Korhonen P.K."/>
            <person name="Edoardo P."/>
            <person name="Giuseppe L.R."/>
            <person name="Gasser R.B."/>
        </authorList>
    </citation>
    <scope>NUCLEOTIDE SEQUENCE [LARGE SCALE GENOMIC DNA]</scope>
    <source>
        <strain evidence="2">ISS3</strain>
    </source>
</reference>
<evidence type="ECO:0000313" key="2">
    <source>
        <dbReference type="EMBL" id="KRY29701.1"/>
    </source>
</evidence>